<evidence type="ECO:0000256" key="4">
    <source>
        <dbReference type="ARBA" id="ARBA00022989"/>
    </source>
</evidence>
<evidence type="ECO:0000256" key="3">
    <source>
        <dbReference type="ARBA" id="ARBA00022692"/>
    </source>
</evidence>
<feature type="transmembrane region" description="Helical" evidence="6">
    <location>
        <begin position="131"/>
        <end position="153"/>
    </location>
</feature>
<keyword evidence="3 6" id="KW-0812">Transmembrane</keyword>
<gene>
    <name evidence="7" type="primary">mneA</name>
    <name evidence="7" type="ORF">VMF7928_03959</name>
</gene>
<protein>
    <recommendedName>
        <fullName evidence="6">GDT1 family protein</fullName>
    </recommendedName>
</protein>
<reference evidence="7" key="1">
    <citation type="submission" date="2021-11" db="EMBL/GenBank/DDBJ databases">
        <authorList>
            <person name="Rodrigo-Torres L."/>
            <person name="Arahal R. D."/>
            <person name="Lucena T."/>
        </authorList>
    </citation>
    <scope>NUCLEOTIDE SEQUENCE</scope>
    <source>
        <strain evidence="7">CECT 7928</strain>
    </source>
</reference>
<comment type="caution">
    <text evidence="7">The sequence shown here is derived from an EMBL/GenBank/DDBJ whole genome shotgun (WGS) entry which is preliminary data.</text>
</comment>
<comment type="similarity">
    <text evidence="2 6">Belongs to the GDT1 family.</text>
</comment>
<comment type="subcellular location">
    <subcellularLocation>
        <location evidence="1 6">Membrane</location>
        <topology evidence="1 6">Multi-pass membrane protein</topology>
    </subcellularLocation>
</comment>
<dbReference type="RefSeq" id="WP_237363390.1">
    <property type="nucleotide sequence ID" value="NZ_CAKLDM010000002.1"/>
</dbReference>
<dbReference type="InterPro" id="IPR001727">
    <property type="entry name" value="GDT1-like"/>
</dbReference>
<evidence type="ECO:0000256" key="2">
    <source>
        <dbReference type="ARBA" id="ARBA00009190"/>
    </source>
</evidence>
<keyword evidence="5 6" id="KW-0472">Membrane</keyword>
<dbReference type="EMBL" id="CAKLDM010000002">
    <property type="protein sequence ID" value="CAH0541934.1"/>
    <property type="molecule type" value="Genomic_DNA"/>
</dbReference>
<evidence type="ECO:0000256" key="5">
    <source>
        <dbReference type="ARBA" id="ARBA00023136"/>
    </source>
</evidence>
<dbReference type="Pfam" id="PF01169">
    <property type="entry name" value="GDT1"/>
    <property type="match status" value="2"/>
</dbReference>
<comment type="caution">
    <text evidence="6">Lacks conserved residue(s) required for the propagation of feature annotation.</text>
</comment>
<evidence type="ECO:0000256" key="6">
    <source>
        <dbReference type="RuleBase" id="RU365102"/>
    </source>
</evidence>
<proteinExistence type="inferred from homology"/>
<dbReference type="PANTHER" id="PTHR12608">
    <property type="entry name" value="TRANSMEMBRANE PROTEIN HTP-1 RELATED"/>
    <property type="match status" value="1"/>
</dbReference>
<dbReference type="Proteomes" id="UP000838748">
    <property type="component" value="Unassembled WGS sequence"/>
</dbReference>
<feature type="transmembrane region" description="Helical" evidence="6">
    <location>
        <begin position="67"/>
        <end position="85"/>
    </location>
</feature>
<evidence type="ECO:0000313" key="7">
    <source>
        <dbReference type="EMBL" id="CAH0541934.1"/>
    </source>
</evidence>
<keyword evidence="8" id="KW-1185">Reference proteome</keyword>
<dbReference type="PANTHER" id="PTHR12608:SF1">
    <property type="entry name" value="TRANSMEMBRANE PROTEIN 165"/>
    <property type="match status" value="1"/>
</dbReference>
<evidence type="ECO:0000313" key="8">
    <source>
        <dbReference type="Proteomes" id="UP000838748"/>
    </source>
</evidence>
<keyword evidence="4 6" id="KW-1133">Transmembrane helix</keyword>
<sequence>MSVLATSITSITLAEIGDKTQLLSLLLISRYRKPVAIVFGILLATLLNHFVAAWLGVVIADWLSPTVLKWLVVLSFASMAAWVLVPDSIDSDQKFANRGPFLASFIAFSIAEIGDKTQIATSILGAQYSHALAWVVLGTTIGMMLANVPVIIVGQLSADKIPMNWVRRASAVAFAVMAIIAWLSL</sequence>
<name>A0ABM9A8M4_9VIBR</name>
<feature type="transmembrane region" description="Helical" evidence="6">
    <location>
        <begin position="165"/>
        <end position="184"/>
    </location>
</feature>
<organism evidence="7 8">
    <name type="scientific">Vibrio marisflavi CECT 7928</name>
    <dbReference type="NCBI Taxonomy" id="634439"/>
    <lineage>
        <taxon>Bacteria</taxon>
        <taxon>Pseudomonadati</taxon>
        <taxon>Pseudomonadota</taxon>
        <taxon>Gammaproteobacteria</taxon>
        <taxon>Vibrionales</taxon>
        <taxon>Vibrionaceae</taxon>
        <taxon>Vibrio</taxon>
    </lineage>
</organism>
<evidence type="ECO:0000256" key="1">
    <source>
        <dbReference type="ARBA" id="ARBA00004141"/>
    </source>
</evidence>
<feature type="transmembrane region" description="Helical" evidence="6">
    <location>
        <begin position="38"/>
        <end position="60"/>
    </location>
</feature>
<accession>A0ABM9A8M4</accession>